<accession>A0A5A7P2R6</accession>
<evidence type="ECO:0000313" key="2">
    <source>
        <dbReference type="Proteomes" id="UP000325081"/>
    </source>
</evidence>
<sequence length="183" mass="20621">MSNERTYYNSSGGQIRLPTKLKPLCRANWSSLPVGKSSTAAYLLFFRRITGKRGKREKESSILSAPIKSQEQDNASSQWHVALQDTYYKENALRYKGLACHQHEPLTDASERMSLSKLERAQREKASQHKSVTALGYNKCPSRITIQKQSDSTKLVSVKQSESAAQKIKNFTVNLINVILEVS</sequence>
<keyword evidence="2" id="KW-1185">Reference proteome</keyword>
<gene>
    <name evidence="1" type="ORF">STAS_02800</name>
</gene>
<organism evidence="1 2">
    <name type="scientific">Striga asiatica</name>
    <name type="common">Asiatic witchweed</name>
    <name type="synonym">Buchnera asiatica</name>
    <dbReference type="NCBI Taxonomy" id="4170"/>
    <lineage>
        <taxon>Eukaryota</taxon>
        <taxon>Viridiplantae</taxon>
        <taxon>Streptophyta</taxon>
        <taxon>Embryophyta</taxon>
        <taxon>Tracheophyta</taxon>
        <taxon>Spermatophyta</taxon>
        <taxon>Magnoliopsida</taxon>
        <taxon>eudicotyledons</taxon>
        <taxon>Gunneridae</taxon>
        <taxon>Pentapetalae</taxon>
        <taxon>asterids</taxon>
        <taxon>lamiids</taxon>
        <taxon>Lamiales</taxon>
        <taxon>Orobanchaceae</taxon>
        <taxon>Buchnereae</taxon>
        <taxon>Striga</taxon>
    </lineage>
</organism>
<dbReference type="EMBL" id="BKCP01001558">
    <property type="protein sequence ID" value="GER27113.1"/>
    <property type="molecule type" value="Genomic_DNA"/>
</dbReference>
<reference evidence="2" key="1">
    <citation type="journal article" date="2019" name="Curr. Biol.">
        <title>Genome Sequence of Striga asiatica Provides Insight into the Evolution of Plant Parasitism.</title>
        <authorList>
            <person name="Yoshida S."/>
            <person name="Kim S."/>
            <person name="Wafula E.K."/>
            <person name="Tanskanen J."/>
            <person name="Kim Y.M."/>
            <person name="Honaas L."/>
            <person name="Yang Z."/>
            <person name="Spallek T."/>
            <person name="Conn C.E."/>
            <person name="Ichihashi Y."/>
            <person name="Cheong K."/>
            <person name="Cui S."/>
            <person name="Der J.P."/>
            <person name="Gundlach H."/>
            <person name="Jiao Y."/>
            <person name="Hori C."/>
            <person name="Ishida J.K."/>
            <person name="Kasahara H."/>
            <person name="Kiba T."/>
            <person name="Kim M.S."/>
            <person name="Koo N."/>
            <person name="Laohavisit A."/>
            <person name="Lee Y.H."/>
            <person name="Lumba S."/>
            <person name="McCourt P."/>
            <person name="Mortimer J.C."/>
            <person name="Mutuku J.M."/>
            <person name="Nomura T."/>
            <person name="Sasaki-Sekimoto Y."/>
            <person name="Seto Y."/>
            <person name="Wang Y."/>
            <person name="Wakatake T."/>
            <person name="Sakakibara H."/>
            <person name="Demura T."/>
            <person name="Yamaguchi S."/>
            <person name="Yoneyama K."/>
            <person name="Manabe R.I."/>
            <person name="Nelson D.C."/>
            <person name="Schulman A.H."/>
            <person name="Timko M.P."/>
            <person name="dePamphilis C.W."/>
            <person name="Choi D."/>
            <person name="Shirasu K."/>
        </authorList>
    </citation>
    <scope>NUCLEOTIDE SEQUENCE [LARGE SCALE GENOMIC DNA]</scope>
    <source>
        <strain evidence="2">cv. UVA1</strain>
    </source>
</reference>
<comment type="caution">
    <text evidence="1">The sequence shown here is derived from an EMBL/GenBank/DDBJ whole genome shotgun (WGS) entry which is preliminary data.</text>
</comment>
<proteinExistence type="predicted"/>
<protein>
    <submittedName>
        <fullName evidence="1">Na(+)-translocating NADH-quinone reductasesubunit F</fullName>
    </submittedName>
</protein>
<name>A0A5A7P2R6_STRAF</name>
<evidence type="ECO:0000313" key="1">
    <source>
        <dbReference type="EMBL" id="GER27113.1"/>
    </source>
</evidence>
<dbReference type="AlphaFoldDB" id="A0A5A7P2R6"/>
<dbReference type="Proteomes" id="UP000325081">
    <property type="component" value="Unassembled WGS sequence"/>
</dbReference>